<name>A0ABQ2J058_9DEIO</name>
<reference evidence="6" key="1">
    <citation type="journal article" date="2019" name="Int. J. Syst. Evol. Microbiol.">
        <title>The Global Catalogue of Microorganisms (GCM) 10K type strain sequencing project: providing services to taxonomists for standard genome sequencing and annotation.</title>
        <authorList>
            <consortium name="The Broad Institute Genomics Platform"/>
            <consortium name="The Broad Institute Genome Sequencing Center for Infectious Disease"/>
            <person name="Wu L."/>
            <person name="Ma J."/>
        </authorList>
    </citation>
    <scope>NUCLEOTIDE SEQUENCE [LARGE SCALE GENOMIC DNA]</scope>
    <source>
        <strain evidence="6">JCM 16918</strain>
    </source>
</reference>
<comment type="similarity">
    <text evidence="1">Belongs to the glycosyltransferase 2 family.</text>
</comment>
<dbReference type="Pfam" id="PF00535">
    <property type="entry name" value="Glycos_transf_2"/>
    <property type="match status" value="1"/>
</dbReference>
<dbReference type="InterPro" id="IPR029044">
    <property type="entry name" value="Nucleotide-diphossugar_trans"/>
</dbReference>
<evidence type="ECO:0000256" key="2">
    <source>
        <dbReference type="ARBA" id="ARBA00022676"/>
    </source>
</evidence>
<organism evidence="5 6">
    <name type="scientific">Deinococcus daejeonensis</name>
    <dbReference type="NCBI Taxonomy" id="1007098"/>
    <lineage>
        <taxon>Bacteria</taxon>
        <taxon>Thermotogati</taxon>
        <taxon>Deinococcota</taxon>
        <taxon>Deinococci</taxon>
        <taxon>Deinococcales</taxon>
        <taxon>Deinococcaceae</taxon>
        <taxon>Deinococcus</taxon>
    </lineage>
</organism>
<protein>
    <submittedName>
        <fullName evidence="5">Rhamnosyltransferase</fullName>
    </submittedName>
</protein>
<gene>
    <name evidence="5" type="primary">rfbQ</name>
    <name evidence="5" type="ORF">GCM10010842_15420</name>
</gene>
<comment type="caution">
    <text evidence="5">The sequence shown here is derived from an EMBL/GenBank/DDBJ whole genome shotgun (WGS) entry which is preliminary data.</text>
</comment>
<sequence>MLSDIGCVVVTYNPDIGQLTKNLAQMVKNFNVIVIVDNGSVDIANIRATSTNMGVEIVELNQNYGIAHAINIGICHLASGSSKSWVGVFDQDTLIDDNYVSEMMNFSYAEFQNIAAIGPNFDYKNNVTKEQAVKEVDFIISSGSILNLNALKDFGAMDDKLFIDYVDVEFSLRAKRSGYITLLNPAVSIKHSLGDMRSKKIFGKEIYYSNHAAVRRYYIFRNRLVLYKEYWPDNRSFIFRDMIRCVSEMLKILLFEKSKAEKLKMAFLGTKDGYLGKSGGYQ</sequence>
<accession>A0ABQ2J058</accession>
<dbReference type="InterPro" id="IPR001173">
    <property type="entry name" value="Glyco_trans_2-like"/>
</dbReference>
<dbReference type="PANTHER" id="PTHR43179:SF12">
    <property type="entry name" value="GALACTOFURANOSYLTRANSFERASE GLFT2"/>
    <property type="match status" value="1"/>
</dbReference>
<evidence type="ECO:0000313" key="6">
    <source>
        <dbReference type="Proteomes" id="UP000645517"/>
    </source>
</evidence>
<dbReference type="Proteomes" id="UP000645517">
    <property type="component" value="Unassembled WGS sequence"/>
</dbReference>
<dbReference type="Gene3D" id="3.90.550.10">
    <property type="entry name" value="Spore Coat Polysaccharide Biosynthesis Protein SpsA, Chain A"/>
    <property type="match status" value="1"/>
</dbReference>
<keyword evidence="6" id="KW-1185">Reference proteome</keyword>
<evidence type="ECO:0000259" key="4">
    <source>
        <dbReference type="Pfam" id="PF00535"/>
    </source>
</evidence>
<evidence type="ECO:0000313" key="5">
    <source>
        <dbReference type="EMBL" id="GGN35539.1"/>
    </source>
</evidence>
<evidence type="ECO:0000256" key="3">
    <source>
        <dbReference type="ARBA" id="ARBA00022679"/>
    </source>
</evidence>
<keyword evidence="3" id="KW-0808">Transferase</keyword>
<evidence type="ECO:0000256" key="1">
    <source>
        <dbReference type="ARBA" id="ARBA00006739"/>
    </source>
</evidence>
<keyword evidence="2" id="KW-0328">Glycosyltransferase</keyword>
<dbReference type="PANTHER" id="PTHR43179">
    <property type="entry name" value="RHAMNOSYLTRANSFERASE WBBL"/>
    <property type="match status" value="1"/>
</dbReference>
<feature type="domain" description="Glycosyltransferase 2-like" evidence="4">
    <location>
        <begin position="8"/>
        <end position="116"/>
    </location>
</feature>
<proteinExistence type="inferred from homology"/>
<dbReference type="EMBL" id="BMOR01000004">
    <property type="protein sequence ID" value="GGN35539.1"/>
    <property type="molecule type" value="Genomic_DNA"/>
</dbReference>
<dbReference type="RefSeq" id="WP_189055606.1">
    <property type="nucleotide sequence ID" value="NZ_BMOR01000004.1"/>
</dbReference>
<dbReference type="SUPFAM" id="SSF53448">
    <property type="entry name" value="Nucleotide-diphospho-sugar transferases"/>
    <property type="match status" value="1"/>
</dbReference>
<dbReference type="CDD" id="cd02526">
    <property type="entry name" value="GT2_RfbF_like"/>
    <property type="match status" value="1"/>
</dbReference>